<evidence type="ECO:0000313" key="3">
    <source>
        <dbReference type="EMBL" id="SEB90131.1"/>
    </source>
</evidence>
<dbReference type="STRING" id="156980.SAMN04489745_1550"/>
<dbReference type="InterPro" id="IPR039261">
    <property type="entry name" value="FNR_nucleotide-bd"/>
</dbReference>
<dbReference type="GO" id="GO:0016491">
    <property type="term" value="F:oxidoreductase activity"/>
    <property type="evidence" value="ECO:0007669"/>
    <property type="project" value="TreeGrafter"/>
</dbReference>
<keyword evidence="2" id="KW-1133">Transmembrane helix</keyword>
<dbReference type="SUPFAM" id="SSF52343">
    <property type="entry name" value="Ferredoxin reductase-like, C-terminal NADP-linked domain"/>
    <property type="match status" value="1"/>
</dbReference>
<keyword evidence="4" id="KW-1185">Reference proteome</keyword>
<name>A0A1H4N4B4_9MICC</name>
<dbReference type="Gene3D" id="3.40.50.80">
    <property type="entry name" value="Nucleotide-binding domain of ferredoxin-NADP reductase (FNR) module"/>
    <property type="match status" value="1"/>
</dbReference>
<dbReference type="InterPro" id="IPR050415">
    <property type="entry name" value="MRET"/>
</dbReference>
<feature type="transmembrane region" description="Helical" evidence="2">
    <location>
        <begin position="148"/>
        <end position="167"/>
    </location>
</feature>
<feature type="transmembrane region" description="Helical" evidence="2">
    <location>
        <begin position="174"/>
        <end position="195"/>
    </location>
</feature>
<dbReference type="PANTHER" id="PTHR47354:SF5">
    <property type="entry name" value="PROTEIN RFBI"/>
    <property type="match status" value="1"/>
</dbReference>
<feature type="transmembrane region" description="Helical" evidence="2">
    <location>
        <begin position="201"/>
        <end position="219"/>
    </location>
</feature>
<gene>
    <name evidence="3" type="ORF">SAMN04489745_1550</name>
</gene>
<organism evidence="3 4">
    <name type="scientific">Arthrobacter woluwensis</name>
    <dbReference type="NCBI Taxonomy" id="156980"/>
    <lineage>
        <taxon>Bacteria</taxon>
        <taxon>Bacillati</taxon>
        <taxon>Actinomycetota</taxon>
        <taxon>Actinomycetes</taxon>
        <taxon>Micrococcales</taxon>
        <taxon>Micrococcaceae</taxon>
        <taxon>Arthrobacter</taxon>
    </lineage>
</organism>
<dbReference type="CDD" id="cd00322">
    <property type="entry name" value="FNR_like"/>
    <property type="match status" value="1"/>
</dbReference>
<proteinExistence type="predicted"/>
<dbReference type="Proteomes" id="UP000182652">
    <property type="component" value="Unassembled WGS sequence"/>
</dbReference>
<feature type="transmembrane region" description="Helical" evidence="2">
    <location>
        <begin position="231"/>
        <end position="248"/>
    </location>
</feature>
<accession>A0A1H4N4B4</accession>
<comment type="cofactor">
    <cofactor evidence="1">
        <name>FAD</name>
        <dbReference type="ChEBI" id="CHEBI:57692"/>
    </cofactor>
</comment>
<dbReference type="SUPFAM" id="SSF63380">
    <property type="entry name" value="Riboflavin synthase domain-like"/>
    <property type="match status" value="1"/>
</dbReference>
<dbReference type="AlphaFoldDB" id="A0A1H4N4B4"/>
<keyword evidence="2" id="KW-0472">Membrane</keyword>
<sequence>MSALLSVTQRVTRPLGRLSMTRVVALSLGVLIVYSLVLDALGWTEFGVPELCLHLMLCLAATALSNGACALLFRMRPYWDSSLVTAGLLYFLFWPAAGFREGLGVALAAVLASASKYALAWRGRHLFNPAALGAFVVSLTGLNAATWWVGSPLLLWAVVPLGLLVLYRAGQFPVALTFLAVSLLTAVSIALSRGMPAADVPALWFTSQATVFFACFMLSEPLTLPPRRWQRILVGAVVGLLFSLPFSLQLGAVILSNAPEAVLLVGNILAFALRPKGSSVVTFLDHRPVGKDITEFTFEASGDARLAAGQYVELTIPVPGIGSSRRVFSPVAAGDGVLRIATRLPSQPSPAKKALYDLETGAALRLSRTGGEFLLGPSDRPALLVAGGIGITPFVGMLDGAPAGSLPDTVVLYSVRDVDDAAYLGALARSGARILLRTSAPLPEGTRLPDGVEHVGSERFSAARIAELVPDAAGRHALVSGAPDFVTTLRSALRAAGVRRVKSDSFLGY</sequence>
<feature type="transmembrane region" description="Helical" evidence="2">
    <location>
        <begin position="21"/>
        <end position="41"/>
    </location>
</feature>
<feature type="transmembrane region" description="Helical" evidence="2">
    <location>
        <begin position="53"/>
        <end position="73"/>
    </location>
</feature>
<dbReference type="RefSeq" id="WP_066210964.1">
    <property type="nucleotide sequence ID" value="NZ_FNSN01000003.1"/>
</dbReference>
<keyword evidence="2" id="KW-0812">Transmembrane</keyword>
<evidence type="ECO:0000313" key="4">
    <source>
        <dbReference type="Proteomes" id="UP000182652"/>
    </source>
</evidence>
<protein>
    <submittedName>
        <fullName evidence="3">Ferredoxin-NADP reductase</fullName>
    </submittedName>
</protein>
<evidence type="ECO:0000256" key="2">
    <source>
        <dbReference type="SAM" id="Phobius"/>
    </source>
</evidence>
<dbReference type="InterPro" id="IPR017938">
    <property type="entry name" value="Riboflavin_synthase-like_b-brl"/>
</dbReference>
<evidence type="ECO:0000256" key="1">
    <source>
        <dbReference type="ARBA" id="ARBA00001974"/>
    </source>
</evidence>
<reference evidence="3 4" key="1">
    <citation type="submission" date="2016-10" db="EMBL/GenBank/DDBJ databases">
        <authorList>
            <person name="de Groot N.N."/>
        </authorList>
    </citation>
    <scope>NUCLEOTIDE SEQUENCE [LARGE SCALE GENOMIC DNA]</scope>
    <source>
        <strain evidence="3 4">DSM 10495</strain>
    </source>
</reference>
<dbReference type="PANTHER" id="PTHR47354">
    <property type="entry name" value="NADH OXIDOREDUCTASE HCR"/>
    <property type="match status" value="1"/>
</dbReference>
<dbReference type="EMBL" id="FNSN01000003">
    <property type="protein sequence ID" value="SEB90131.1"/>
    <property type="molecule type" value="Genomic_DNA"/>
</dbReference>